<dbReference type="Proteomes" id="UP001595887">
    <property type="component" value="Unassembled WGS sequence"/>
</dbReference>
<name>A0ABV8RDS7_9SPHN</name>
<proteinExistence type="predicted"/>
<sequence length="273" mass="29425">MDVWLAGDLTSAAYAWRLERRDGVTIGFTSHDRDVEIDGLLYRASPGMEPSTISESLGLENNGLEITGMVSGDAISEEDLSAGRWNGCALSVFLFDWTQPAAGKRILAQGELGQVSYSDESFQVELDSAAARLSAPAVPYTSPGCRASFCGGDCGLNQARFRHMRTVSHVDGEQIIFQDQLPGNPNDFAYGYLRWLDGGNSGDISDIYISDEDSVALAAVPEFEVRPGARVILVEGCDKSIATCATRFSNAVNFRGEPHLPGNDLLTRYPGAS</sequence>
<protein>
    <submittedName>
        <fullName evidence="2">DUF2163 domain-containing protein</fullName>
    </submittedName>
</protein>
<dbReference type="EMBL" id="JBHSDH010000012">
    <property type="protein sequence ID" value="MFC4291508.1"/>
    <property type="molecule type" value="Genomic_DNA"/>
</dbReference>
<organism evidence="2 3">
    <name type="scientific">Sphingorhabdus arenilitoris</name>
    <dbReference type="NCBI Taxonomy" id="1490041"/>
    <lineage>
        <taxon>Bacteria</taxon>
        <taxon>Pseudomonadati</taxon>
        <taxon>Pseudomonadota</taxon>
        <taxon>Alphaproteobacteria</taxon>
        <taxon>Sphingomonadales</taxon>
        <taxon>Sphingomonadaceae</taxon>
        <taxon>Sphingorhabdus</taxon>
    </lineage>
</organism>
<dbReference type="Pfam" id="PF09356">
    <property type="entry name" value="Phage_BR0599"/>
    <property type="match status" value="1"/>
</dbReference>
<accession>A0ABV8RDS7</accession>
<gene>
    <name evidence="2" type="ORF">ACFOWX_03670</name>
</gene>
<evidence type="ECO:0000313" key="2">
    <source>
        <dbReference type="EMBL" id="MFC4291508.1"/>
    </source>
</evidence>
<keyword evidence="3" id="KW-1185">Reference proteome</keyword>
<evidence type="ECO:0000259" key="1">
    <source>
        <dbReference type="Pfam" id="PF09356"/>
    </source>
</evidence>
<dbReference type="NCBIfam" id="TIGR02218">
    <property type="entry name" value="phg_TIGR02218"/>
    <property type="match status" value="1"/>
</dbReference>
<evidence type="ECO:0000313" key="3">
    <source>
        <dbReference type="Proteomes" id="UP001595887"/>
    </source>
</evidence>
<dbReference type="InterPro" id="IPR011928">
    <property type="entry name" value="Phage_phiJL001_Gp84"/>
</dbReference>
<dbReference type="Pfam" id="PF09931">
    <property type="entry name" value="Phage_phiJL001_Gp84_N"/>
    <property type="match status" value="1"/>
</dbReference>
<reference evidence="3" key="1">
    <citation type="journal article" date="2019" name="Int. J. Syst. Evol. Microbiol.">
        <title>The Global Catalogue of Microorganisms (GCM) 10K type strain sequencing project: providing services to taxonomists for standard genome sequencing and annotation.</title>
        <authorList>
            <consortium name="The Broad Institute Genomics Platform"/>
            <consortium name="The Broad Institute Genome Sequencing Center for Infectious Disease"/>
            <person name="Wu L."/>
            <person name="Ma J."/>
        </authorList>
    </citation>
    <scope>NUCLEOTIDE SEQUENCE [LARGE SCALE GENOMIC DNA]</scope>
    <source>
        <strain evidence="3">CECT 8531</strain>
    </source>
</reference>
<comment type="caution">
    <text evidence="2">The sequence shown here is derived from an EMBL/GenBank/DDBJ whole genome shotgun (WGS) entry which is preliminary data.</text>
</comment>
<feature type="domain" description="Bacteriophage phiJL001 Gp84 C-terminal" evidence="1">
    <location>
        <begin position="188"/>
        <end position="264"/>
    </location>
</feature>
<dbReference type="RefSeq" id="WP_381421412.1">
    <property type="nucleotide sequence ID" value="NZ_JBHSDH010000012.1"/>
</dbReference>
<dbReference type="InterPro" id="IPR018964">
    <property type="entry name" value="Phage_phiJL001_Gp84_C"/>
</dbReference>